<dbReference type="GO" id="GO:0008270">
    <property type="term" value="F:zinc ion binding"/>
    <property type="evidence" value="ECO:0007669"/>
    <property type="project" value="TreeGrafter"/>
</dbReference>
<dbReference type="SUPFAM" id="SSF89550">
    <property type="entry name" value="PHP domain-like"/>
    <property type="match status" value="1"/>
</dbReference>
<comment type="caution">
    <text evidence="1">The sequence shown here is derived from an EMBL/GenBank/DDBJ whole genome shotgun (WGS) entry which is preliminary data.</text>
</comment>
<evidence type="ECO:0000313" key="1">
    <source>
        <dbReference type="EMBL" id="GAG62824.1"/>
    </source>
</evidence>
<dbReference type="PANTHER" id="PTHR36928:SF1">
    <property type="entry name" value="PHOSPHATASE YCDX-RELATED"/>
    <property type="match status" value="1"/>
</dbReference>
<accession>X0Z1H6</accession>
<dbReference type="GO" id="GO:0042578">
    <property type="term" value="F:phosphoric ester hydrolase activity"/>
    <property type="evidence" value="ECO:0007669"/>
    <property type="project" value="TreeGrafter"/>
</dbReference>
<proteinExistence type="predicted"/>
<name>X0Z1H6_9ZZZZ</name>
<organism evidence="1">
    <name type="scientific">marine sediment metagenome</name>
    <dbReference type="NCBI Taxonomy" id="412755"/>
    <lineage>
        <taxon>unclassified sequences</taxon>
        <taxon>metagenomes</taxon>
        <taxon>ecological metagenomes</taxon>
    </lineage>
</organism>
<dbReference type="Gene3D" id="3.20.20.140">
    <property type="entry name" value="Metal-dependent hydrolases"/>
    <property type="match status" value="1"/>
</dbReference>
<feature type="non-terminal residue" evidence="1">
    <location>
        <position position="1"/>
    </location>
</feature>
<dbReference type="InterPro" id="IPR016195">
    <property type="entry name" value="Pol/histidinol_Pase-like"/>
</dbReference>
<evidence type="ECO:0008006" key="2">
    <source>
        <dbReference type="Google" id="ProtNLM"/>
    </source>
</evidence>
<dbReference type="EMBL" id="BART01001127">
    <property type="protein sequence ID" value="GAG62824.1"/>
    <property type="molecule type" value="Genomic_DNA"/>
</dbReference>
<sequence>LEWRMCKYAKEKGVKIFINPDAHSLKNLDDYKFGVNIARKGWLEKEDVLNTLSAKKIEIYLKNKKNKKTK</sequence>
<protein>
    <recommendedName>
        <fullName evidence="2">PHP domain-containing protein</fullName>
    </recommendedName>
</protein>
<dbReference type="GO" id="GO:0005829">
    <property type="term" value="C:cytosol"/>
    <property type="evidence" value="ECO:0007669"/>
    <property type="project" value="TreeGrafter"/>
</dbReference>
<reference evidence="1" key="1">
    <citation type="journal article" date="2014" name="Front. Microbiol.">
        <title>High frequency of phylogenetically diverse reductive dehalogenase-homologous genes in deep subseafloor sedimentary metagenomes.</title>
        <authorList>
            <person name="Kawai M."/>
            <person name="Futagami T."/>
            <person name="Toyoda A."/>
            <person name="Takaki Y."/>
            <person name="Nishi S."/>
            <person name="Hori S."/>
            <person name="Arai W."/>
            <person name="Tsubouchi T."/>
            <person name="Morono Y."/>
            <person name="Uchiyama I."/>
            <person name="Ito T."/>
            <person name="Fujiyama A."/>
            <person name="Inagaki F."/>
            <person name="Takami H."/>
        </authorList>
    </citation>
    <scope>NUCLEOTIDE SEQUENCE</scope>
    <source>
        <strain evidence="1">Expedition CK06-06</strain>
    </source>
</reference>
<dbReference type="InterPro" id="IPR050243">
    <property type="entry name" value="PHP_phosphatase"/>
</dbReference>
<dbReference type="AlphaFoldDB" id="X0Z1H6"/>
<dbReference type="PANTHER" id="PTHR36928">
    <property type="entry name" value="PHOSPHATASE YCDX-RELATED"/>
    <property type="match status" value="1"/>
</dbReference>
<gene>
    <name evidence="1" type="ORF">S01H4_04264</name>
</gene>